<dbReference type="Gene3D" id="2.130.10.30">
    <property type="entry name" value="Regulator of chromosome condensation 1/beta-lactamase-inhibitor protein II"/>
    <property type="match status" value="2"/>
</dbReference>
<dbReference type="PANTHER" id="PTHR22870:SF466">
    <property type="entry name" value="ANKYRIN REPEAT-CONTAINING PROTEIN"/>
    <property type="match status" value="1"/>
</dbReference>
<evidence type="ECO:0000256" key="3">
    <source>
        <dbReference type="SAM" id="MobiDB-lite"/>
    </source>
</evidence>
<evidence type="ECO:0000313" key="4">
    <source>
        <dbReference type="EMBL" id="KZT22612.1"/>
    </source>
</evidence>
<dbReference type="PANTHER" id="PTHR22870">
    <property type="entry name" value="REGULATOR OF CHROMOSOME CONDENSATION"/>
    <property type="match status" value="1"/>
</dbReference>
<feature type="repeat" description="RCC1" evidence="2">
    <location>
        <begin position="179"/>
        <end position="229"/>
    </location>
</feature>
<dbReference type="OrthoDB" id="5370059at2759"/>
<dbReference type="PROSITE" id="PS50012">
    <property type="entry name" value="RCC1_3"/>
    <property type="match status" value="3"/>
</dbReference>
<proteinExistence type="predicted"/>
<keyword evidence="5" id="KW-1185">Reference proteome</keyword>
<dbReference type="InterPro" id="IPR009091">
    <property type="entry name" value="RCC1/BLIP-II"/>
</dbReference>
<dbReference type="InterPro" id="IPR051210">
    <property type="entry name" value="Ub_ligase/GEF_domain"/>
</dbReference>
<evidence type="ECO:0000313" key="5">
    <source>
        <dbReference type="Proteomes" id="UP000076761"/>
    </source>
</evidence>
<sequence length="291" mass="31794">MIFRTQAATIDFIRLYKTRFSLGLKPDSQAICRTHRVHLADLISDTHSSPHRITSLSTGLHHVVVILDMVETDGSQWQLVVGWGMSRHAQLGHTTSPSSRLPSHVSTPCLIEIDSSLGRVVSVRLGHQHTVLLHESGRVTGLGSDRKSQLQGLEHWSRVCIVGCTWNGTYAAIKREDGLHILSAGDNKKGQLGSQGSPDELVQFPFTSATHRLLDMACGSEHVLCLFQTRSPSSSDWSHQSPTEVWGWGWNEHGNLGVGNTEDAPVPIKMWPPQSGEQSAPGGNAKAIWAG</sequence>
<dbReference type="Pfam" id="PF00415">
    <property type="entry name" value="RCC1"/>
    <property type="match status" value="2"/>
</dbReference>
<accession>A0A165QM69</accession>
<evidence type="ECO:0000256" key="1">
    <source>
        <dbReference type="ARBA" id="ARBA00022737"/>
    </source>
</evidence>
<name>A0A165QM69_9AGAM</name>
<dbReference type="InParanoid" id="A0A165QM69"/>
<dbReference type="STRING" id="1314782.A0A165QM69"/>
<organism evidence="4 5">
    <name type="scientific">Neolentinus lepideus HHB14362 ss-1</name>
    <dbReference type="NCBI Taxonomy" id="1314782"/>
    <lineage>
        <taxon>Eukaryota</taxon>
        <taxon>Fungi</taxon>
        <taxon>Dikarya</taxon>
        <taxon>Basidiomycota</taxon>
        <taxon>Agaricomycotina</taxon>
        <taxon>Agaricomycetes</taxon>
        <taxon>Gloeophyllales</taxon>
        <taxon>Gloeophyllaceae</taxon>
        <taxon>Neolentinus</taxon>
    </lineage>
</organism>
<feature type="repeat" description="RCC1" evidence="2">
    <location>
        <begin position="243"/>
        <end position="291"/>
    </location>
</feature>
<feature type="repeat" description="RCC1" evidence="2">
    <location>
        <begin position="78"/>
        <end position="136"/>
    </location>
</feature>
<feature type="region of interest" description="Disordered" evidence="3">
    <location>
        <begin position="272"/>
        <end position="291"/>
    </location>
</feature>
<evidence type="ECO:0000256" key="2">
    <source>
        <dbReference type="PROSITE-ProRule" id="PRU00235"/>
    </source>
</evidence>
<keyword evidence="1" id="KW-0677">Repeat</keyword>
<protein>
    <submittedName>
        <fullName evidence="4">RCC1/BLIP-II protein</fullName>
    </submittedName>
</protein>
<reference evidence="4 5" key="1">
    <citation type="journal article" date="2016" name="Mol. Biol. Evol.">
        <title>Comparative Genomics of Early-Diverging Mushroom-Forming Fungi Provides Insights into the Origins of Lignocellulose Decay Capabilities.</title>
        <authorList>
            <person name="Nagy L.G."/>
            <person name="Riley R."/>
            <person name="Tritt A."/>
            <person name="Adam C."/>
            <person name="Daum C."/>
            <person name="Floudas D."/>
            <person name="Sun H."/>
            <person name="Yadav J.S."/>
            <person name="Pangilinan J."/>
            <person name="Larsson K.H."/>
            <person name="Matsuura K."/>
            <person name="Barry K."/>
            <person name="Labutti K."/>
            <person name="Kuo R."/>
            <person name="Ohm R.A."/>
            <person name="Bhattacharya S.S."/>
            <person name="Shirouzu T."/>
            <person name="Yoshinaga Y."/>
            <person name="Martin F.M."/>
            <person name="Grigoriev I.V."/>
            <person name="Hibbett D.S."/>
        </authorList>
    </citation>
    <scope>NUCLEOTIDE SEQUENCE [LARGE SCALE GENOMIC DNA]</scope>
    <source>
        <strain evidence="4 5">HHB14362 ss-1</strain>
    </source>
</reference>
<feature type="non-terminal residue" evidence="4">
    <location>
        <position position="291"/>
    </location>
</feature>
<dbReference type="AlphaFoldDB" id="A0A165QM69"/>
<dbReference type="EMBL" id="KV425593">
    <property type="protein sequence ID" value="KZT22612.1"/>
    <property type="molecule type" value="Genomic_DNA"/>
</dbReference>
<dbReference type="SUPFAM" id="SSF50985">
    <property type="entry name" value="RCC1/BLIP-II"/>
    <property type="match status" value="1"/>
</dbReference>
<dbReference type="InterPro" id="IPR000408">
    <property type="entry name" value="Reg_chr_condens"/>
</dbReference>
<gene>
    <name evidence="4" type="ORF">NEOLEDRAFT_1171199</name>
</gene>
<dbReference type="Proteomes" id="UP000076761">
    <property type="component" value="Unassembled WGS sequence"/>
</dbReference>